<comment type="subcellular location">
    <subcellularLocation>
        <location evidence="1">Membrane</location>
        <topology evidence="1">Multi-pass membrane protein</topology>
    </subcellularLocation>
</comment>
<evidence type="ECO:0000256" key="3">
    <source>
        <dbReference type="ARBA" id="ARBA00022989"/>
    </source>
</evidence>
<evidence type="ECO:0000313" key="7">
    <source>
        <dbReference type="EMBL" id="PRZ42745.1"/>
    </source>
</evidence>
<name>A0A2T1A2B5_9ACTN</name>
<organism evidence="7 8">
    <name type="scientific">Antricoccus suffuscus</name>
    <dbReference type="NCBI Taxonomy" id="1629062"/>
    <lineage>
        <taxon>Bacteria</taxon>
        <taxon>Bacillati</taxon>
        <taxon>Actinomycetota</taxon>
        <taxon>Actinomycetes</taxon>
        <taxon>Geodermatophilales</taxon>
        <taxon>Antricoccaceae</taxon>
        <taxon>Antricoccus</taxon>
    </lineage>
</organism>
<dbReference type="InterPro" id="IPR052902">
    <property type="entry name" value="ABC-2_transporter"/>
</dbReference>
<comment type="caution">
    <text evidence="7">The sequence shown here is derived from an EMBL/GenBank/DDBJ whole genome shotgun (WGS) entry which is preliminary data.</text>
</comment>
<dbReference type="GO" id="GO:0016020">
    <property type="term" value="C:membrane"/>
    <property type="evidence" value="ECO:0007669"/>
    <property type="project" value="UniProtKB-SubCell"/>
</dbReference>
<feature type="transmembrane region" description="Helical" evidence="5">
    <location>
        <begin position="181"/>
        <end position="200"/>
    </location>
</feature>
<accession>A0A2T1A2B5</accession>
<dbReference type="EMBL" id="PVUE01000004">
    <property type="protein sequence ID" value="PRZ42745.1"/>
    <property type="molecule type" value="Genomic_DNA"/>
</dbReference>
<dbReference type="Pfam" id="PF12698">
    <property type="entry name" value="ABC2_membrane_3"/>
    <property type="match status" value="1"/>
</dbReference>
<feature type="transmembrane region" description="Helical" evidence="5">
    <location>
        <begin position="105"/>
        <end position="134"/>
    </location>
</feature>
<gene>
    <name evidence="7" type="ORF">CLV47_10491</name>
</gene>
<evidence type="ECO:0000256" key="4">
    <source>
        <dbReference type="ARBA" id="ARBA00023136"/>
    </source>
</evidence>
<feature type="transmembrane region" description="Helical" evidence="5">
    <location>
        <begin position="36"/>
        <end position="57"/>
    </location>
</feature>
<proteinExistence type="predicted"/>
<dbReference type="PANTHER" id="PTHR43027">
    <property type="entry name" value="DOXORUBICIN RESISTANCE ABC TRANSPORTER PERMEASE PROTEIN DRRC-RELATED"/>
    <property type="match status" value="1"/>
</dbReference>
<evidence type="ECO:0000259" key="6">
    <source>
        <dbReference type="Pfam" id="PF12698"/>
    </source>
</evidence>
<dbReference type="Proteomes" id="UP000237752">
    <property type="component" value="Unassembled WGS sequence"/>
</dbReference>
<protein>
    <submittedName>
        <fullName evidence="7">ABC-2 type transport system permease protein</fullName>
    </submittedName>
</protein>
<feature type="transmembrane region" description="Helical" evidence="5">
    <location>
        <begin position="63"/>
        <end position="84"/>
    </location>
</feature>
<dbReference type="InterPro" id="IPR013525">
    <property type="entry name" value="ABC2_TM"/>
</dbReference>
<evidence type="ECO:0000256" key="1">
    <source>
        <dbReference type="ARBA" id="ARBA00004141"/>
    </source>
</evidence>
<evidence type="ECO:0000256" key="5">
    <source>
        <dbReference type="SAM" id="Phobius"/>
    </source>
</evidence>
<dbReference type="PANTHER" id="PTHR43027:SF2">
    <property type="entry name" value="TRANSPORT PERMEASE PROTEIN"/>
    <property type="match status" value="1"/>
</dbReference>
<keyword evidence="8" id="KW-1185">Reference proteome</keyword>
<feature type="transmembrane region" description="Helical" evidence="5">
    <location>
        <begin position="146"/>
        <end position="169"/>
    </location>
</feature>
<feature type="transmembrane region" description="Helical" evidence="5">
    <location>
        <begin position="243"/>
        <end position="265"/>
    </location>
</feature>
<feature type="domain" description="ABC-2 type transporter transmembrane" evidence="6">
    <location>
        <begin position="34"/>
        <end position="256"/>
    </location>
</feature>
<evidence type="ECO:0000256" key="2">
    <source>
        <dbReference type="ARBA" id="ARBA00022692"/>
    </source>
</evidence>
<reference evidence="7 8" key="1">
    <citation type="submission" date="2018-03" db="EMBL/GenBank/DDBJ databases">
        <title>Genomic Encyclopedia of Archaeal and Bacterial Type Strains, Phase II (KMG-II): from individual species to whole genera.</title>
        <authorList>
            <person name="Goeker M."/>
        </authorList>
    </citation>
    <scope>NUCLEOTIDE SEQUENCE [LARGE SCALE GENOMIC DNA]</scope>
    <source>
        <strain evidence="7 8">DSM 100065</strain>
    </source>
</reference>
<keyword evidence="3 5" id="KW-1133">Transmembrane helix</keyword>
<keyword evidence="4 5" id="KW-0472">Membrane</keyword>
<dbReference type="GO" id="GO:0140359">
    <property type="term" value="F:ABC-type transporter activity"/>
    <property type="evidence" value="ECO:0007669"/>
    <property type="project" value="InterPro"/>
</dbReference>
<dbReference type="AlphaFoldDB" id="A0A2T1A2B5"/>
<keyword evidence="2 5" id="KW-0812">Transmembrane</keyword>
<sequence>MTTMTTTRRQQDRSSLTRTMALAKAETLLLMRNRTAVANSIALPLLMVGALFAVGAFKSATSTATAAVSALAVMALCFVTYYNLVTTYVARREDLVLKRLRTGQVGDVGILTAVAAPSIVVTLVQVLVGTAALLAIGQDLSMSNPLLPLIGLLLGTVAFVVLAAASTTFTKTAETAQITTMPMIMISMALSGMFFPLSVLPDVLAEIARLLPASAVVELFNLGVAGVDRSGNVIGVGAGMTQALVPVAVLVAWTIIGVVTCSARFRWEPRS</sequence>
<evidence type="ECO:0000313" key="8">
    <source>
        <dbReference type="Proteomes" id="UP000237752"/>
    </source>
</evidence>
<dbReference type="OrthoDB" id="3214063at2"/>